<protein>
    <submittedName>
        <fullName evidence="2">Uncharacterized protein</fullName>
    </submittedName>
</protein>
<dbReference type="Proteomes" id="UP000324222">
    <property type="component" value="Unassembled WGS sequence"/>
</dbReference>
<name>A0A5B7IAF7_PORTR</name>
<evidence type="ECO:0000313" key="3">
    <source>
        <dbReference type="Proteomes" id="UP000324222"/>
    </source>
</evidence>
<keyword evidence="3" id="KW-1185">Reference proteome</keyword>
<proteinExistence type="predicted"/>
<evidence type="ECO:0000313" key="2">
    <source>
        <dbReference type="EMBL" id="MPC81450.1"/>
    </source>
</evidence>
<dbReference type="EMBL" id="VSRR010056978">
    <property type="protein sequence ID" value="MPC81450.1"/>
    <property type="molecule type" value="Genomic_DNA"/>
</dbReference>
<gene>
    <name evidence="2" type="ORF">E2C01_076066</name>
</gene>
<organism evidence="2 3">
    <name type="scientific">Portunus trituberculatus</name>
    <name type="common">Swimming crab</name>
    <name type="synonym">Neptunus trituberculatus</name>
    <dbReference type="NCBI Taxonomy" id="210409"/>
    <lineage>
        <taxon>Eukaryota</taxon>
        <taxon>Metazoa</taxon>
        <taxon>Ecdysozoa</taxon>
        <taxon>Arthropoda</taxon>
        <taxon>Crustacea</taxon>
        <taxon>Multicrustacea</taxon>
        <taxon>Malacostraca</taxon>
        <taxon>Eumalacostraca</taxon>
        <taxon>Eucarida</taxon>
        <taxon>Decapoda</taxon>
        <taxon>Pleocyemata</taxon>
        <taxon>Brachyura</taxon>
        <taxon>Eubrachyura</taxon>
        <taxon>Portunoidea</taxon>
        <taxon>Portunidae</taxon>
        <taxon>Portuninae</taxon>
        <taxon>Portunus</taxon>
    </lineage>
</organism>
<comment type="caution">
    <text evidence="2">The sequence shown here is derived from an EMBL/GenBank/DDBJ whole genome shotgun (WGS) entry which is preliminary data.</text>
</comment>
<reference evidence="2 3" key="1">
    <citation type="submission" date="2019-05" db="EMBL/GenBank/DDBJ databases">
        <title>Another draft genome of Portunus trituberculatus and its Hox gene families provides insights of decapod evolution.</title>
        <authorList>
            <person name="Jeong J.-H."/>
            <person name="Song I."/>
            <person name="Kim S."/>
            <person name="Choi T."/>
            <person name="Kim D."/>
            <person name="Ryu S."/>
            <person name="Kim W."/>
        </authorList>
    </citation>
    <scope>NUCLEOTIDE SEQUENCE [LARGE SCALE GENOMIC DNA]</scope>
    <source>
        <tissue evidence="2">Muscle</tissue>
    </source>
</reference>
<feature type="region of interest" description="Disordered" evidence="1">
    <location>
        <begin position="1"/>
        <end position="30"/>
    </location>
</feature>
<sequence length="141" mass="14988">MAAVRRARGGAITGDSKKVPGGGEGHRDAGVKGDCVGMSEAARVTELCAPTADQALRQHKLRDHSMAVSQADQKHQRSVLKLSPCQSASRSVSQPVKAGASQAEVLGHAPLHIAAKEKQNLEYNFWKCESSTAENCGQVLW</sequence>
<feature type="region of interest" description="Disordered" evidence="1">
    <location>
        <begin position="62"/>
        <end position="86"/>
    </location>
</feature>
<accession>A0A5B7IAF7</accession>
<evidence type="ECO:0000256" key="1">
    <source>
        <dbReference type="SAM" id="MobiDB-lite"/>
    </source>
</evidence>
<dbReference type="AlphaFoldDB" id="A0A5B7IAF7"/>